<keyword evidence="2" id="KW-1185">Reference proteome</keyword>
<name>A0A4R7F9K7_9FLAO</name>
<dbReference type="CDD" id="cd16377">
    <property type="entry name" value="23S_rRNA_IVP_like"/>
    <property type="match status" value="1"/>
</dbReference>
<dbReference type="InterPro" id="IPR012657">
    <property type="entry name" value="23S_rRNA-intervening_sequence"/>
</dbReference>
<dbReference type="SUPFAM" id="SSF158446">
    <property type="entry name" value="IVS-encoded protein-like"/>
    <property type="match status" value="1"/>
</dbReference>
<dbReference type="PANTHER" id="PTHR38471:SF2">
    <property type="entry name" value="FOUR HELIX BUNDLE PROTEIN"/>
    <property type="match status" value="1"/>
</dbReference>
<reference evidence="1 2" key="1">
    <citation type="submission" date="2019-03" db="EMBL/GenBank/DDBJ databases">
        <title>Genomic Encyclopedia of Archaeal and Bacterial Type Strains, Phase II (KMG-II): from individual species to whole genera.</title>
        <authorList>
            <person name="Goeker M."/>
        </authorList>
    </citation>
    <scope>NUCLEOTIDE SEQUENCE [LARGE SCALE GENOMIC DNA]</scope>
    <source>
        <strain evidence="1 2">DSM 28213</strain>
    </source>
</reference>
<dbReference type="RefSeq" id="WP_133711638.1">
    <property type="nucleotide sequence ID" value="NZ_SOAG01000003.1"/>
</dbReference>
<dbReference type="InterPro" id="IPR036583">
    <property type="entry name" value="23S_rRNA_IVS_sf"/>
</dbReference>
<organism evidence="1 2">
    <name type="scientific">Myroides indicus</name>
    <dbReference type="NCBI Taxonomy" id="1323422"/>
    <lineage>
        <taxon>Bacteria</taxon>
        <taxon>Pseudomonadati</taxon>
        <taxon>Bacteroidota</taxon>
        <taxon>Flavobacteriia</taxon>
        <taxon>Flavobacteriales</taxon>
        <taxon>Flavobacteriaceae</taxon>
        <taxon>Myroides</taxon>
    </lineage>
</organism>
<dbReference type="Pfam" id="PF05635">
    <property type="entry name" value="23S_rRNA_IVP"/>
    <property type="match status" value="1"/>
</dbReference>
<dbReference type="Proteomes" id="UP000295215">
    <property type="component" value="Unassembled WGS sequence"/>
</dbReference>
<evidence type="ECO:0000313" key="1">
    <source>
        <dbReference type="EMBL" id="TDS65028.1"/>
    </source>
</evidence>
<dbReference type="Gene3D" id="1.20.1440.60">
    <property type="entry name" value="23S rRNA-intervening sequence"/>
    <property type="match status" value="1"/>
</dbReference>
<sequence length="120" mass="13827">MGDIKSHKDLLVYQKALDFVVAIYKETEVFPESEKFGLIVQLRRAAVSIPSNIAEGAARQGIKEYIHFLYIALGSLSEIETQLEIAYRLRFITDIDNLSKEYLHIKRMLLKLITTLKNKQ</sequence>
<accession>A0A4R7F9K7</accession>
<dbReference type="AlphaFoldDB" id="A0A4R7F9K7"/>
<comment type="caution">
    <text evidence="1">The sequence shown here is derived from an EMBL/GenBank/DDBJ whole genome shotgun (WGS) entry which is preliminary data.</text>
</comment>
<gene>
    <name evidence="1" type="ORF">C8P70_10348</name>
</gene>
<dbReference type="PANTHER" id="PTHR38471">
    <property type="entry name" value="FOUR HELIX BUNDLE PROTEIN"/>
    <property type="match status" value="1"/>
</dbReference>
<dbReference type="EMBL" id="SOAG01000003">
    <property type="protein sequence ID" value="TDS65028.1"/>
    <property type="molecule type" value="Genomic_DNA"/>
</dbReference>
<dbReference type="NCBIfam" id="TIGR02436">
    <property type="entry name" value="four helix bundle protein"/>
    <property type="match status" value="1"/>
</dbReference>
<evidence type="ECO:0000313" key="2">
    <source>
        <dbReference type="Proteomes" id="UP000295215"/>
    </source>
</evidence>
<dbReference type="OrthoDB" id="9811959at2"/>
<protein>
    <submittedName>
        <fullName evidence="1">Four helix bundle protein</fullName>
    </submittedName>
</protein>
<proteinExistence type="predicted"/>